<dbReference type="PROSITE" id="PS00122">
    <property type="entry name" value="CARBOXYLESTERASE_B_1"/>
    <property type="match status" value="1"/>
</dbReference>
<protein>
    <submittedName>
        <fullName evidence="7">JHE-like carboxylesterase 1</fullName>
    </submittedName>
</protein>
<reference evidence="7 8" key="2">
    <citation type="submission" date="2019-01" db="EMBL/GenBank/DDBJ databases">
        <title>The decoding of complex shrimp genome reveals the adaptation for benthos swimmer, frequently molting mechanism and breeding impact on genome.</title>
        <authorList>
            <person name="Sun Y."/>
            <person name="Gao Y."/>
            <person name="Yu Y."/>
        </authorList>
    </citation>
    <scope>NUCLEOTIDE SEQUENCE [LARGE SCALE GENOMIC DNA]</scope>
    <source>
        <tissue evidence="7">Muscle</tissue>
    </source>
</reference>
<feature type="compositionally biased region" description="Basic and acidic residues" evidence="5">
    <location>
        <begin position="650"/>
        <end position="659"/>
    </location>
</feature>
<dbReference type="InterPro" id="IPR002018">
    <property type="entry name" value="CarbesteraseB"/>
</dbReference>
<keyword evidence="8" id="KW-1185">Reference proteome</keyword>
<feature type="compositionally biased region" description="Basic and acidic residues" evidence="5">
    <location>
        <begin position="614"/>
        <end position="640"/>
    </location>
</feature>
<dbReference type="CDD" id="cd00312">
    <property type="entry name" value="Esterase_lipase"/>
    <property type="match status" value="1"/>
</dbReference>
<evidence type="ECO:0000256" key="2">
    <source>
        <dbReference type="ARBA" id="ARBA00022487"/>
    </source>
</evidence>
<keyword evidence="4" id="KW-0325">Glycoprotein</keyword>
<keyword evidence="2" id="KW-0719">Serine esterase</keyword>
<evidence type="ECO:0000313" key="8">
    <source>
        <dbReference type="Proteomes" id="UP000283509"/>
    </source>
</evidence>
<dbReference type="InterPro" id="IPR019819">
    <property type="entry name" value="Carboxylesterase_B_CS"/>
</dbReference>
<feature type="compositionally biased region" description="Polar residues" evidence="5">
    <location>
        <begin position="685"/>
        <end position="696"/>
    </location>
</feature>
<dbReference type="GO" id="GO:0052689">
    <property type="term" value="F:carboxylic ester hydrolase activity"/>
    <property type="evidence" value="ECO:0007669"/>
    <property type="project" value="UniProtKB-KW"/>
</dbReference>
<dbReference type="Pfam" id="PF00135">
    <property type="entry name" value="COesterase"/>
    <property type="match status" value="1"/>
</dbReference>
<dbReference type="Proteomes" id="UP000283509">
    <property type="component" value="Unassembled WGS sequence"/>
</dbReference>
<feature type="region of interest" description="Disordered" evidence="5">
    <location>
        <begin position="598"/>
        <end position="703"/>
    </location>
</feature>
<evidence type="ECO:0000256" key="3">
    <source>
        <dbReference type="ARBA" id="ARBA00022801"/>
    </source>
</evidence>
<accession>A0A3R7QL16</accession>
<dbReference type="PROSITE" id="PS00941">
    <property type="entry name" value="CARBOXYLESTERASE_B_2"/>
    <property type="match status" value="1"/>
</dbReference>
<feature type="domain" description="Carboxylesterase type B" evidence="6">
    <location>
        <begin position="57"/>
        <end position="576"/>
    </location>
</feature>
<name>A0A3R7QL16_PENVA</name>
<dbReference type="Gene3D" id="3.40.50.1820">
    <property type="entry name" value="alpha/beta hydrolase"/>
    <property type="match status" value="1"/>
</dbReference>
<comment type="caution">
    <text evidence="7">The sequence shown here is derived from an EMBL/GenBank/DDBJ whole genome shotgun (WGS) entry which is preliminary data.</text>
</comment>
<evidence type="ECO:0000313" key="7">
    <source>
        <dbReference type="EMBL" id="ROT70838.1"/>
    </source>
</evidence>
<keyword evidence="3" id="KW-0378">Hydrolase</keyword>
<dbReference type="OrthoDB" id="19653at2759"/>
<dbReference type="EMBL" id="QCYY01002380">
    <property type="protein sequence ID" value="ROT70838.1"/>
    <property type="molecule type" value="Genomic_DNA"/>
</dbReference>
<proteinExistence type="inferred from homology"/>
<organism evidence="7 8">
    <name type="scientific">Penaeus vannamei</name>
    <name type="common">Whiteleg shrimp</name>
    <name type="synonym">Litopenaeus vannamei</name>
    <dbReference type="NCBI Taxonomy" id="6689"/>
    <lineage>
        <taxon>Eukaryota</taxon>
        <taxon>Metazoa</taxon>
        <taxon>Ecdysozoa</taxon>
        <taxon>Arthropoda</taxon>
        <taxon>Crustacea</taxon>
        <taxon>Multicrustacea</taxon>
        <taxon>Malacostraca</taxon>
        <taxon>Eumalacostraca</taxon>
        <taxon>Eucarida</taxon>
        <taxon>Decapoda</taxon>
        <taxon>Dendrobranchiata</taxon>
        <taxon>Penaeoidea</taxon>
        <taxon>Penaeidae</taxon>
        <taxon>Penaeus</taxon>
    </lineage>
</organism>
<feature type="compositionally biased region" description="Basic and acidic residues" evidence="5">
    <location>
        <begin position="669"/>
        <end position="682"/>
    </location>
</feature>
<evidence type="ECO:0000259" key="6">
    <source>
        <dbReference type="Pfam" id="PF00135"/>
    </source>
</evidence>
<gene>
    <name evidence="7" type="ORF">C7M84_010857</name>
</gene>
<evidence type="ECO:0000256" key="1">
    <source>
        <dbReference type="ARBA" id="ARBA00005964"/>
    </source>
</evidence>
<dbReference type="InterPro" id="IPR029058">
    <property type="entry name" value="AB_hydrolase_fold"/>
</dbReference>
<dbReference type="SUPFAM" id="SSF53474">
    <property type="entry name" value="alpha/beta-Hydrolases"/>
    <property type="match status" value="1"/>
</dbReference>
<evidence type="ECO:0000256" key="5">
    <source>
        <dbReference type="SAM" id="MobiDB-lite"/>
    </source>
</evidence>
<comment type="similarity">
    <text evidence="1">Belongs to the type-B carboxylesterase/lipase family.</text>
</comment>
<dbReference type="InterPro" id="IPR019826">
    <property type="entry name" value="Carboxylesterase_B_AS"/>
</dbReference>
<dbReference type="PANTHER" id="PTHR43142">
    <property type="entry name" value="CARBOXYLIC ESTER HYDROLASE"/>
    <property type="match status" value="1"/>
</dbReference>
<reference evidence="7 8" key="1">
    <citation type="submission" date="2018-04" db="EMBL/GenBank/DDBJ databases">
        <authorList>
            <person name="Zhang X."/>
            <person name="Yuan J."/>
            <person name="Li F."/>
            <person name="Xiang J."/>
        </authorList>
    </citation>
    <scope>NUCLEOTIDE SEQUENCE [LARGE SCALE GENOMIC DNA]</scope>
    <source>
        <tissue evidence="7">Muscle</tissue>
    </source>
</reference>
<dbReference type="PANTHER" id="PTHR43142:SF1">
    <property type="entry name" value="CARBOXYLIC ESTER HYDROLASE"/>
    <property type="match status" value="1"/>
</dbReference>
<evidence type="ECO:0000256" key="4">
    <source>
        <dbReference type="ARBA" id="ARBA00023180"/>
    </source>
</evidence>
<dbReference type="AlphaFoldDB" id="A0A3R7QL16"/>
<sequence>MRKYSYEDIYEDGRRDTAVRQRLRFRTRPPNPDKMRVVAALVVLTWAVAAGDNETEAPVVATRSGEVAGLLEKSTKGHTFYSYYGIPYAQPPVGGLRFKAPVKVEPWTGVRDGTAQPPYCTQTPFASFLKGRLEIDGVEDCLYLNVFTPKPNSERARLPVMVFIHGGGYFSGGAQEYNPHVLLNHEVVLVVIQYRLGMFGFLSTEDDVAPGNQGLKDQVLALRWVQDNIHHFGGDPLEVTLFGESAGAGSSHILMLSPYVLGLFKRVILQSGSALCPWSLGGAHLEVAKYTAMFFNCTTDQGNEEMIRCLQEVDALKLGSMHSHFFIWYTLPILLGPRVDGSFLPHDPEKLLKESRHKKIDIISGITKDEGAIFALPTFGNEALRSAMRFNFEESAPVALEFSEGDISPLNQTLLIFDRYLGGINFNENDAENVKNMFSDRHFAVCHDLTSLLHDHNCGRKNKRVFRYELKHRGKKSLGDSFSLDFGRDWVSHGDELFYLFQGGPLLAPLEDEDDLKVRDIFSTLWTNFALTGDPTPDDSLGFKWEPMKNGDLSYLAITPNPTMENDTRQETRDFWFSLPTKQNVILHREKVKNLKVEEITEENTQETEGNQEATKEGTQEATKESTQEATKESTQEATKESTQQATKEGTQEATKEQEGAESETASDIPKEPSSEDKRVETDTGAESQIEAPNTRQEGRDEL</sequence>